<evidence type="ECO:0000256" key="3">
    <source>
        <dbReference type="ARBA" id="ARBA00022989"/>
    </source>
</evidence>
<evidence type="ECO:0000256" key="4">
    <source>
        <dbReference type="ARBA" id="ARBA00023136"/>
    </source>
</evidence>
<dbReference type="Gene3D" id="1.20.58.340">
    <property type="entry name" value="Magnesium transport protein CorA, transmembrane region"/>
    <property type="match status" value="1"/>
</dbReference>
<keyword evidence="3 5" id="KW-1133">Transmembrane helix</keyword>
<dbReference type="OrthoDB" id="5430750at2759"/>
<dbReference type="PANTHER" id="PTHR46494">
    <property type="entry name" value="CORA FAMILY METAL ION TRANSPORTER (EUROFUNG)"/>
    <property type="match status" value="1"/>
</dbReference>
<dbReference type="PANTHER" id="PTHR46494:SF1">
    <property type="entry name" value="CORA FAMILY METAL ION TRANSPORTER (EUROFUNG)"/>
    <property type="match status" value="1"/>
</dbReference>
<protein>
    <submittedName>
        <fullName evidence="6">Uncharacterized protein</fullName>
    </submittedName>
</protein>
<proteinExistence type="predicted"/>
<dbReference type="GO" id="GO:0015095">
    <property type="term" value="F:magnesium ion transmembrane transporter activity"/>
    <property type="evidence" value="ECO:0007669"/>
    <property type="project" value="TreeGrafter"/>
</dbReference>
<evidence type="ECO:0000256" key="2">
    <source>
        <dbReference type="ARBA" id="ARBA00022692"/>
    </source>
</evidence>
<dbReference type="GO" id="GO:0000287">
    <property type="term" value="F:magnesium ion binding"/>
    <property type="evidence" value="ECO:0007669"/>
    <property type="project" value="TreeGrafter"/>
</dbReference>
<dbReference type="GO" id="GO:0005886">
    <property type="term" value="C:plasma membrane"/>
    <property type="evidence" value="ECO:0007669"/>
    <property type="project" value="UniProtKB-SubCell"/>
</dbReference>
<feature type="transmembrane region" description="Helical" evidence="5">
    <location>
        <begin position="198"/>
        <end position="218"/>
    </location>
</feature>
<keyword evidence="2 5" id="KW-0812">Transmembrane</keyword>
<evidence type="ECO:0000313" key="6">
    <source>
        <dbReference type="EMBL" id="CEL02184.1"/>
    </source>
</evidence>
<evidence type="ECO:0000313" key="7">
    <source>
        <dbReference type="Proteomes" id="UP000054771"/>
    </source>
</evidence>
<dbReference type="Proteomes" id="UP000054771">
    <property type="component" value="Unassembled WGS sequence"/>
</dbReference>
<sequence>MARTGESTKAKVFTRVDAEDIIALVSKRLTEFPRAKLHWQDKTKDGFDMLEMYKNHISQLEFQARRNPSSDLFDAMQQLMEEIQILHLVLNQQLSVLESSLEFLACSDDLPTKLSTSAISHSRQHLKQTQHDLSQLESMADRAAVALRYMLEVRKESNSKAITLFTIVTVIFLPLSFVPSYLGMNSVDIRGGSFTQGLFWAIAMPIVAFLVGGLWIALRFRRRIRRVAIDRLESCRGWWRGTNTTTGSGSVVVDRLAQSRFGFGSGQSHV</sequence>
<dbReference type="GO" id="GO:0050897">
    <property type="term" value="F:cobalt ion binding"/>
    <property type="evidence" value="ECO:0007669"/>
    <property type="project" value="TreeGrafter"/>
</dbReference>
<reference evidence="7" key="1">
    <citation type="journal article" date="2016" name="Genome Announc.">
        <title>Draft genome sequences of fungus Aspergillus calidoustus.</title>
        <authorList>
            <person name="Horn F."/>
            <person name="Linde J."/>
            <person name="Mattern D.J."/>
            <person name="Walther G."/>
            <person name="Guthke R."/>
            <person name="Scherlach K."/>
            <person name="Martin K."/>
            <person name="Brakhage A.A."/>
            <person name="Petzke L."/>
            <person name="Valiante V."/>
        </authorList>
    </citation>
    <scope>NUCLEOTIDE SEQUENCE [LARGE SCALE GENOMIC DNA]</scope>
    <source>
        <strain evidence="7">SF006504</strain>
    </source>
</reference>
<accession>A0A0U5FVT4</accession>
<gene>
    <name evidence="6" type="ORF">ASPCAL03356</name>
</gene>
<keyword evidence="7" id="KW-1185">Reference proteome</keyword>
<dbReference type="EMBL" id="CDMC01000003">
    <property type="protein sequence ID" value="CEL02184.1"/>
    <property type="molecule type" value="Genomic_DNA"/>
</dbReference>
<keyword evidence="4 5" id="KW-0472">Membrane</keyword>
<evidence type="ECO:0000256" key="5">
    <source>
        <dbReference type="SAM" id="Phobius"/>
    </source>
</evidence>
<feature type="transmembrane region" description="Helical" evidence="5">
    <location>
        <begin position="161"/>
        <end position="178"/>
    </location>
</feature>
<dbReference type="OMA" id="PSIEHNE"/>
<dbReference type="Pfam" id="PF01544">
    <property type="entry name" value="CorA"/>
    <property type="match status" value="1"/>
</dbReference>
<dbReference type="STRING" id="454130.A0A0U5FVT4"/>
<comment type="subcellular location">
    <subcellularLocation>
        <location evidence="1">Cell membrane</location>
        <topology evidence="1">Multi-pass membrane protein</topology>
    </subcellularLocation>
</comment>
<dbReference type="SUPFAM" id="SSF144083">
    <property type="entry name" value="Magnesium transport protein CorA, transmembrane region"/>
    <property type="match status" value="1"/>
</dbReference>
<dbReference type="InterPro" id="IPR002523">
    <property type="entry name" value="MgTranspt_CorA/ZnTranspt_ZntB"/>
</dbReference>
<organism evidence="6 7">
    <name type="scientific">Aspergillus calidoustus</name>
    <dbReference type="NCBI Taxonomy" id="454130"/>
    <lineage>
        <taxon>Eukaryota</taxon>
        <taxon>Fungi</taxon>
        <taxon>Dikarya</taxon>
        <taxon>Ascomycota</taxon>
        <taxon>Pezizomycotina</taxon>
        <taxon>Eurotiomycetes</taxon>
        <taxon>Eurotiomycetidae</taxon>
        <taxon>Eurotiales</taxon>
        <taxon>Aspergillaceae</taxon>
        <taxon>Aspergillus</taxon>
        <taxon>Aspergillus subgen. Nidulantes</taxon>
    </lineage>
</organism>
<dbReference type="InterPro" id="IPR045863">
    <property type="entry name" value="CorA_TM1_TM2"/>
</dbReference>
<dbReference type="AlphaFoldDB" id="A0A0U5FVT4"/>
<evidence type="ECO:0000256" key="1">
    <source>
        <dbReference type="ARBA" id="ARBA00004651"/>
    </source>
</evidence>
<dbReference type="GO" id="GO:0015087">
    <property type="term" value="F:cobalt ion transmembrane transporter activity"/>
    <property type="evidence" value="ECO:0007669"/>
    <property type="project" value="TreeGrafter"/>
</dbReference>
<name>A0A0U5FVT4_ASPCI</name>